<proteinExistence type="predicted"/>
<reference evidence="1" key="1">
    <citation type="submission" date="2018-02" db="EMBL/GenBank/DDBJ databases">
        <title>Rhizophora mucronata_Transcriptome.</title>
        <authorList>
            <person name="Meera S.P."/>
            <person name="Sreeshan A."/>
            <person name="Augustine A."/>
        </authorList>
    </citation>
    <scope>NUCLEOTIDE SEQUENCE</scope>
    <source>
        <tissue evidence="1">Leaf</tissue>
    </source>
</reference>
<accession>A0A2P2NTY1</accession>
<sequence length="39" mass="4554">MFLRLEQLIRNEWWTSDWVVGYNLIAAPLGCWLCLGGKT</sequence>
<evidence type="ECO:0000313" key="1">
    <source>
        <dbReference type="EMBL" id="MBX45952.1"/>
    </source>
</evidence>
<organism evidence="1">
    <name type="scientific">Rhizophora mucronata</name>
    <name type="common">Asiatic mangrove</name>
    <dbReference type="NCBI Taxonomy" id="61149"/>
    <lineage>
        <taxon>Eukaryota</taxon>
        <taxon>Viridiplantae</taxon>
        <taxon>Streptophyta</taxon>
        <taxon>Embryophyta</taxon>
        <taxon>Tracheophyta</taxon>
        <taxon>Spermatophyta</taxon>
        <taxon>Magnoliopsida</taxon>
        <taxon>eudicotyledons</taxon>
        <taxon>Gunneridae</taxon>
        <taxon>Pentapetalae</taxon>
        <taxon>rosids</taxon>
        <taxon>fabids</taxon>
        <taxon>Malpighiales</taxon>
        <taxon>Rhizophoraceae</taxon>
        <taxon>Rhizophora</taxon>
    </lineage>
</organism>
<protein>
    <submittedName>
        <fullName evidence="1">Uncharacterized protein</fullName>
    </submittedName>
</protein>
<name>A0A2P2NTY1_RHIMU</name>
<dbReference type="AlphaFoldDB" id="A0A2P2NTY1"/>
<dbReference type="EMBL" id="GGEC01065468">
    <property type="protein sequence ID" value="MBX45952.1"/>
    <property type="molecule type" value="Transcribed_RNA"/>
</dbReference>